<evidence type="ECO:0000313" key="1">
    <source>
        <dbReference type="EMBL" id="CAF3300681.1"/>
    </source>
</evidence>
<comment type="caution">
    <text evidence="1">The sequence shown here is derived from an EMBL/GenBank/DDBJ whole genome shotgun (WGS) entry which is preliminary data.</text>
</comment>
<gene>
    <name evidence="1" type="ORF">TIS948_LOCUS18320</name>
</gene>
<dbReference type="EMBL" id="CAJNXB010003188">
    <property type="protein sequence ID" value="CAF3300681.1"/>
    <property type="molecule type" value="Genomic_DNA"/>
</dbReference>
<sequence>MTEVSDIIRNFDKTVLYAFRFGTSDKLVHLTQEELNRIPYLSNIVTHKDDLLSPQNENGEYVLSHPIEYNWYMAIFHSIISRQPYTLFNELAEANNILDALQLFDYLGIDPFPLPLLKGRSLVLSNPVKVKNDEEHILYQKANISEARQTAAEFIIALSKNEYDLHNFDTVNNIFSLVKIILSNAAVFNSRFRHHTLIVVKECCYSFFSKKQQHLLPNAQQIANHSKIDTLMYLYDDDKPVPDDFSNTFAWRGAYALKDHPIPDKANPRKSFMWPFENFLILEMYHIITTREELAIYQHEQYLKHNEAQAARSGRFNTLPKRPKIDKFKHRFNLKAQKYR</sequence>
<proteinExistence type="predicted"/>
<dbReference type="OrthoDB" id="9992187at2759"/>
<reference evidence="1" key="1">
    <citation type="submission" date="2021-02" db="EMBL/GenBank/DDBJ databases">
        <authorList>
            <person name="Nowell W R."/>
        </authorList>
    </citation>
    <scope>NUCLEOTIDE SEQUENCE</scope>
</reference>
<accession>A0A817T2E1</accession>
<name>A0A817T2E1_9BILA</name>
<dbReference type="AlphaFoldDB" id="A0A817T2E1"/>
<evidence type="ECO:0000313" key="2">
    <source>
        <dbReference type="Proteomes" id="UP000663825"/>
    </source>
</evidence>
<protein>
    <submittedName>
        <fullName evidence="1">Uncharacterized protein</fullName>
    </submittedName>
</protein>
<organism evidence="1 2">
    <name type="scientific">Rotaria socialis</name>
    <dbReference type="NCBI Taxonomy" id="392032"/>
    <lineage>
        <taxon>Eukaryota</taxon>
        <taxon>Metazoa</taxon>
        <taxon>Spiralia</taxon>
        <taxon>Gnathifera</taxon>
        <taxon>Rotifera</taxon>
        <taxon>Eurotatoria</taxon>
        <taxon>Bdelloidea</taxon>
        <taxon>Philodinida</taxon>
        <taxon>Philodinidae</taxon>
        <taxon>Rotaria</taxon>
    </lineage>
</organism>
<dbReference type="Proteomes" id="UP000663825">
    <property type="component" value="Unassembled WGS sequence"/>
</dbReference>